<dbReference type="GO" id="GO:0005737">
    <property type="term" value="C:cytoplasm"/>
    <property type="evidence" value="ECO:0007669"/>
    <property type="project" value="TreeGrafter"/>
</dbReference>
<dbReference type="SUPFAM" id="SSF51735">
    <property type="entry name" value="NAD(P)-binding Rossmann-fold domains"/>
    <property type="match status" value="1"/>
</dbReference>
<proteinExistence type="inferred from homology"/>
<dbReference type="InterPro" id="IPR003462">
    <property type="entry name" value="ODC_Mu_crystall"/>
</dbReference>
<evidence type="ECO:0000256" key="1">
    <source>
        <dbReference type="ARBA" id="ARBA00008903"/>
    </source>
</evidence>
<dbReference type="GO" id="GO:0019752">
    <property type="term" value="P:carboxylic acid metabolic process"/>
    <property type="evidence" value="ECO:0007669"/>
    <property type="project" value="UniProtKB-ARBA"/>
</dbReference>
<dbReference type="EMBL" id="UINC01006240">
    <property type="protein sequence ID" value="SVA26333.1"/>
    <property type="molecule type" value="Genomic_DNA"/>
</dbReference>
<dbReference type="GO" id="GO:0042562">
    <property type="term" value="F:hormone binding"/>
    <property type="evidence" value="ECO:0007669"/>
    <property type="project" value="TreeGrafter"/>
</dbReference>
<reference evidence="2" key="1">
    <citation type="submission" date="2018-05" db="EMBL/GenBank/DDBJ databases">
        <authorList>
            <person name="Lanie J.A."/>
            <person name="Ng W.-L."/>
            <person name="Kazmierczak K.M."/>
            <person name="Andrzejewski T.M."/>
            <person name="Davidsen T.M."/>
            <person name="Wayne K.J."/>
            <person name="Tettelin H."/>
            <person name="Glass J.I."/>
            <person name="Rusch D."/>
            <person name="Podicherti R."/>
            <person name="Tsui H.-C.T."/>
            <person name="Winkler M.E."/>
        </authorList>
    </citation>
    <scope>NUCLEOTIDE SEQUENCE</scope>
</reference>
<dbReference type="PIRSF" id="PIRSF001439">
    <property type="entry name" value="CryM"/>
    <property type="match status" value="1"/>
</dbReference>
<dbReference type="Pfam" id="PF02423">
    <property type="entry name" value="OCD_Mu_crystall"/>
    <property type="match status" value="1"/>
</dbReference>
<dbReference type="PANTHER" id="PTHR13812:SF19">
    <property type="entry name" value="KETIMINE REDUCTASE MU-CRYSTALLIN"/>
    <property type="match status" value="1"/>
</dbReference>
<dbReference type="Gene3D" id="3.40.50.720">
    <property type="entry name" value="NAD(P)-binding Rossmann-like Domain"/>
    <property type="match status" value="1"/>
</dbReference>
<dbReference type="InterPro" id="IPR036291">
    <property type="entry name" value="NAD(P)-bd_dom_sf"/>
</dbReference>
<dbReference type="FunFam" id="3.40.50.720:FF:000311">
    <property type="entry name" value="Ornithine cyclodeaminase"/>
    <property type="match status" value="1"/>
</dbReference>
<comment type="similarity">
    <text evidence="1">Belongs to the ornithine cyclodeaminase/mu-crystallin family.</text>
</comment>
<dbReference type="AlphaFoldDB" id="A0A381UHX9"/>
<dbReference type="PANTHER" id="PTHR13812">
    <property type="entry name" value="KETIMINE REDUCTASE MU-CRYSTALLIN"/>
    <property type="match status" value="1"/>
</dbReference>
<dbReference type="InterPro" id="IPR023401">
    <property type="entry name" value="ODC_N"/>
</dbReference>
<gene>
    <name evidence="2" type="ORF">METZ01_LOCUS79187</name>
</gene>
<evidence type="ECO:0008006" key="3">
    <source>
        <dbReference type="Google" id="ProtNLM"/>
    </source>
</evidence>
<dbReference type="Gene3D" id="3.30.1780.10">
    <property type="entry name" value="ornithine cyclodeaminase, domain 1"/>
    <property type="match status" value="1"/>
</dbReference>
<organism evidence="2">
    <name type="scientific">marine metagenome</name>
    <dbReference type="NCBI Taxonomy" id="408172"/>
    <lineage>
        <taxon>unclassified sequences</taxon>
        <taxon>metagenomes</taxon>
        <taxon>ecological metagenomes</taxon>
    </lineage>
</organism>
<name>A0A381UHX9_9ZZZZ</name>
<protein>
    <recommendedName>
        <fullName evidence="3">Ornithine cyclodeaminase</fullName>
    </recommendedName>
</protein>
<sequence length="312" mass="34452">MEECITVMENIFIQLEEDQAFNPLRSSMLIPGENGLLSMMPGYLNKQDIMGIKSVSVYPENANIGLESHQGSVTLFNALNGTPLAIMDAGQITAIRTAAVSGLATRILAKKNSKILAILGSGIQAKTHIEAMTTILNLEEIRVWSKNKKNAKKLVEEQRKKYAIPFRPFDTVNEAIYNADIICTTTAAVEPILQGKYLMQGVHINAVGSSVRNTRELDGFAIKLSKLYVDKIESTINESGDFLMAKQEGTIDDNHIIGTLGEILTKQKKGRNNVNDITLFKSLGLAVEDIATAFFIYDKYVKSNKGNWVEFC</sequence>
<accession>A0A381UHX9</accession>
<evidence type="ECO:0000313" key="2">
    <source>
        <dbReference type="EMBL" id="SVA26333.1"/>
    </source>
</evidence>
<dbReference type="GO" id="GO:0016491">
    <property type="term" value="F:oxidoreductase activity"/>
    <property type="evidence" value="ECO:0007669"/>
    <property type="project" value="UniProtKB-ARBA"/>
</dbReference>